<name>A0A3E1RBE1_9BURK</name>
<gene>
    <name evidence="1" type="ORF">DIC66_13775</name>
</gene>
<evidence type="ECO:0000313" key="2">
    <source>
        <dbReference type="Proteomes" id="UP000260665"/>
    </source>
</evidence>
<organism evidence="1 2">
    <name type="scientific">Rhodoferax lacus</name>
    <dbReference type="NCBI Taxonomy" id="2184758"/>
    <lineage>
        <taxon>Bacteria</taxon>
        <taxon>Pseudomonadati</taxon>
        <taxon>Pseudomonadota</taxon>
        <taxon>Betaproteobacteria</taxon>
        <taxon>Burkholderiales</taxon>
        <taxon>Comamonadaceae</taxon>
        <taxon>Rhodoferax</taxon>
    </lineage>
</organism>
<sequence length="65" mass="7322">MTTINKCHRCGATSYKPVIKRDESGTMKPSGENQCVGCKLIFTDIDTWRNVSTKDDVNIQGEDER</sequence>
<dbReference type="EMBL" id="QFZK01000008">
    <property type="protein sequence ID" value="RFO96372.1"/>
    <property type="molecule type" value="Genomic_DNA"/>
</dbReference>
<accession>A0A3E1RBE1</accession>
<dbReference type="AlphaFoldDB" id="A0A3E1RBE1"/>
<dbReference type="Proteomes" id="UP000260665">
    <property type="component" value="Unassembled WGS sequence"/>
</dbReference>
<protein>
    <submittedName>
        <fullName evidence="1">Uncharacterized protein</fullName>
    </submittedName>
</protein>
<keyword evidence="2" id="KW-1185">Reference proteome</keyword>
<comment type="caution">
    <text evidence="1">The sequence shown here is derived from an EMBL/GenBank/DDBJ whole genome shotgun (WGS) entry which is preliminary data.</text>
</comment>
<reference evidence="1 2" key="1">
    <citation type="submission" date="2018-05" db="EMBL/GenBank/DDBJ databases">
        <title>Rhodoferax soyangensis sp.nov., isolated from an oligotrophic freshwater lake.</title>
        <authorList>
            <person name="Park M."/>
        </authorList>
    </citation>
    <scope>NUCLEOTIDE SEQUENCE [LARGE SCALE GENOMIC DNA]</scope>
    <source>
        <strain evidence="1 2">IMCC26218</strain>
    </source>
</reference>
<proteinExistence type="predicted"/>
<evidence type="ECO:0000313" key="1">
    <source>
        <dbReference type="EMBL" id="RFO96372.1"/>
    </source>
</evidence>